<keyword evidence="2" id="KW-1185">Reference proteome</keyword>
<dbReference type="EMBL" id="SMFK01000006">
    <property type="protein sequence ID" value="TDD96573.1"/>
    <property type="molecule type" value="Genomic_DNA"/>
</dbReference>
<evidence type="ECO:0000313" key="1">
    <source>
        <dbReference type="EMBL" id="TDD96573.1"/>
    </source>
</evidence>
<dbReference type="RefSeq" id="WP_132005734.1">
    <property type="nucleotide sequence ID" value="NZ_SMFK01000006.1"/>
</dbReference>
<dbReference type="Proteomes" id="UP000295479">
    <property type="component" value="Unassembled WGS sequence"/>
</dbReference>
<comment type="caution">
    <text evidence="1">The sequence shown here is derived from an EMBL/GenBank/DDBJ whole genome shotgun (WGS) entry which is preliminary data.</text>
</comment>
<dbReference type="OrthoDB" id="1342881at2"/>
<organism evidence="1 2">
    <name type="scientific">Flavobacterium cellulosilyticum</name>
    <dbReference type="NCBI Taxonomy" id="2541731"/>
    <lineage>
        <taxon>Bacteria</taxon>
        <taxon>Pseudomonadati</taxon>
        <taxon>Bacteroidota</taxon>
        <taxon>Flavobacteriia</taxon>
        <taxon>Flavobacteriales</taxon>
        <taxon>Flavobacteriaceae</taxon>
        <taxon>Flavobacterium</taxon>
    </lineage>
</organism>
<reference evidence="1 2" key="1">
    <citation type="submission" date="2019-03" db="EMBL/GenBank/DDBJ databases">
        <title>Flavobacterium AR-3-4 sp. nov. isolated from arctic soil.</title>
        <authorList>
            <person name="Chaudhary D.K."/>
        </authorList>
    </citation>
    <scope>NUCLEOTIDE SEQUENCE [LARGE SCALE GENOMIC DNA]</scope>
    <source>
        <strain evidence="1 2">AR-3-4</strain>
    </source>
</reference>
<gene>
    <name evidence="1" type="ORF">E0F76_11225</name>
</gene>
<protein>
    <submittedName>
        <fullName evidence="1">Uncharacterized protein</fullName>
    </submittedName>
</protein>
<evidence type="ECO:0000313" key="2">
    <source>
        <dbReference type="Proteomes" id="UP000295479"/>
    </source>
</evidence>
<sequence>MKRKATTLLTIILTTTFLYNVAGIYLLVSLQKEQVWITLMKQIPDSQFKVINLNASLYSYTEDTDMEYVNENFTIINVTYHIFKKRIHDNIISLYYLRNKQQDGNILKLEKIAENQSYDSNTTSKTPLKRLVKSSLNDFLFENSYVIKSSFFIQTDLNRSNMEPKNGLHSGYSSLSYTPPKMA</sequence>
<dbReference type="AlphaFoldDB" id="A0A4R5CE89"/>
<proteinExistence type="predicted"/>
<accession>A0A4R5CE89</accession>
<name>A0A4R5CE89_9FLAO</name>